<feature type="transmembrane region" description="Helical" evidence="1">
    <location>
        <begin position="260"/>
        <end position="279"/>
    </location>
</feature>
<evidence type="ECO:0000256" key="1">
    <source>
        <dbReference type="SAM" id="Phobius"/>
    </source>
</evidence>
<feature type="transmembrane region" description="Helical" evidence="1">
    <location>
        <begin position="14"/>
        <end position="33"/>
    </location>
</feature>
<proteinExistence type="predicted"/>
<keyword evidence="1" id="KW-1133">Transmembrane helix</keyword>
<feature type="transmembrane region" description="Helical" evidence="1">
    <location>
        <begin position="140"/>
        <end position="162"/>
    </location>
</feature>
<feature type="transmembrane region" description="Helical" evidence="1">
    <location>
        <begin position="229"/>
        <end position="248"/>
    </location>
</feature>
<gene>
    <name evidence="2" type="ORF">BECKLFY1418B_GA0070995_10237</name>
</gene>
<dbReference type="AlphaFoldDB" id="A0A450UEN2"/>
<keyword evidence="1" id="KW-0472">Membrane</keyword>
<reference evidence="2" key="1">
    <citation type="submission" date="2019-02" db="EMBL/GenBank/DDBJ databases">
        <authorList>
            <person name="Gruber-Vodicka R. H."/>
            <person name="Seah K. B. B."/>
        </authorList>
    </citation>
    <scope>NUCLEOTIDE SEQUENCE</scope>
    <source>
        <strain evidence="2">BECK_M7</strain>
    </source>
</reference>
<feature type="transmembrane region" description="Helical" evidence="1">
    <location>
        <begin position="299"/>
        <end position="320"/>
    </location>
</feature>
<evidence type="ECO:0000313" key="2">
    <source>
        <dbReference type="EMBL" id="VFJ90989.1"/>
    </source>
</evidence>
<organism evidence="2">
    <name type="scientific">Candidatus Kentrum sp. LFY</name>
    <dbReference type="NCBI Taxonomy" id="2126342"/>
    <lineage>
        <taxon>Bacteria</taxon>
        <taxon>Pseudomonadati</taxon>
        <taxon>Pseudomonadota</taxon>
        <taxon>Gammaproteobacteria</taxon>
        <taxon>Candidatus Kentrum</taxon>
    </lineage>
</organism>
<name>A0A450UEN2_9GAMM</name>
<sequence length="354" mass="40372">MNKTKRNKRNLSKILYPLWFVLATIILFVVFWFPPLKLHEGGLSHGNLDSNAVDSQITNQASKLSHDGIAFSILEEEHKKVAAEIKLLQALQDEWFHNKFLLIGILVFGFVAHTLIPYFRKPNRKDEHPALDTDGILNHVLSPGITLACTVLALACVVSFMIDIHIRNYVSSATQAGLWIRHHVEEPVLGSKAGKGIKGWEAFLYNPCKKKSSEECKERHSDHSYRTSWSHFHALTWLVYIIYMTLLFDVWKSHTDRRILWLGFALVHLSLMGFAWMGHSPPNGFQSQTWPLIEGYDSYYAPLQYVALCAVLVGVNILYFKWYSGRDRDVKTSCERKIAVNSTADSANISGKRD</sequence>
<feature type="transmembrane region" description="Helical" evidence="1">
    <location>
        <begin position="100"/>
        <end position="119"/>
    </location>
</feature>
<keyword evidence="1" id="KW-0812">Transmembrane</keyword>
<dbReference type="EMBL" id="CAADFF010000023">
    <property type="protein sequence ID" value="VFJ90989.1"/>
    <property type="molecule type" value="Genomic_DNA"/>
</dbReference>
<accession>A0A450UEN2</accession>
<protein>
    <submittedName>
        <fullName evidence="2">Uncharacterized protein</fullName>
    </submittedName>
</protein>